<keyword evidence="16" id="KW-1185">Reference proteome</keyword>
<feature type="chain" id="PRO_5043507965" evidence="13">
    <location>
        <begin position="21"/>
        <end position="417"/>
    </location>
</feature>
<protein>
    <submittedName>
        <fullName evidence="15">Fasciclin-like arabinogalactan protein 8</fullName>
    </submittedName>
</protein>
<keyword evidence="9" id="KW-0325">Glycoprotein</keyword>
<evidence type="ECO:0000256" key="10">
    <source>
        <dbReference type="ARBA" id="ARBA00023288"/>
    </source>
</evidence>
<dbReference type="GO" id="GO:0098552">
    <property type="term" value="C:side of membrane"/>
    <property type="evidence" value="ECO:0007669"/>
    <property type="project" value="UniProtKB-KW"/>
</dbReference>
<comment type="function">
    <text evidence="11">May be a cell surface adhesion protein.</text>
</comment>
<keyword evidence="6" id="KW-0677">Repeat</keyword>
<name>A0AAV9E1A7_ACOCL</name>
<dbReference type="Pfam" id="PF02469">
    <property type="entry name" value="Fasciclin"/>
    <property type="match status" value="1"/>
</dbReference>
<keyword evidence="8" id="KW-0472">Membrane</keyword>
<evidence type="ECO:0000256" key="7">
    <source>
        <dbReference type="ARBA" id="ARBA00022974"/>
    </source>
</evidence>
<evidence type="ECO:0000256" key="3">
    <source>
        <dbReference type="ARBA" id="ARBA00022475"/>
    </source>
</evidence>
<keyword evidence="7" id="KW-0654">Proteoglycan</keyword>
<feature type="region of interest" description="Disordered" evidence="12">
    <location>
        <begin position="331"/>
        <end position="392"/>
    </location>
</feature>
<dbReference type="Gene3D" id="2.30.180.10">
    <property type="entry name" value="FAS1 domain"/>
    <property type="match status" value="1"/>
</dbReference>
<dbReference type="GO" id="GO:0005886">
    <property type="term" value="C:plasma membrane"/>
    <property type="evidence" value="ECO:0007669"/>
    <property type="project" value="UniProtKB-SubCell"/>
</dbReference>
<evidence type="ECO:0000256" key="1">
    <source>
        <dbReference type="ARBA" id="ARBA00004609"/>
    </source>
</evidence>
<evidence type="ECO:0000256" key="6">
    <source>
        <dbReference type="ARBA" id="ARBA00022737"/>
    </source>
</evidence>
<comment type="similarity">
    <text evidence="2">Belongs to the fasciclin-like AGP family.</text>
</comment>
<reference evidence="15" key="1">
    <citation type="journal article" date="2023" name="Nat. Commun.">
        <title>Diploid and tetraploid genomes of Acorus and the evolution of monocots.</title>
        <authorList>
            <person name="Ma L."/>
            <person name="Liu K.W."/>
            <person name="Li Z."/>
            <person name="Hsiao Y.Y."/>
            <person name="Qi Y."/>
            <person name="Fu T."/>
            <person name="Tang G.D."/>
            <person name="Zhang D."/>
            <person name="Sun W.H."/>
            <person name="Liu D.K."/>
            <person name="Li Y."/>
            <person name="Chen G.Z."/>
            <person name="Liu X.D."/>
            <person name="Liao X.Y."/>
            <person name="Jiang Y.T."/>
            <person name="Yu X."/>
            <person name="Hao Y."/>
            <person name="Huang J."/>
            <person name="Zhao X.W."/>
            <person name="Ke S."/>
            <person name="Chen Y.Y."/>
            <person name="Wu W.L."/>
            <person name="Hsu J.L."/>
            <person name="Lin Y.F."/>
            <person name="Huang M.D."/>
            <person name="Li C.Y."/>
            <person name="Huang L."/>
            <person name="Wang Z.W."/>
            <person name="Zhao X."/>
            <person name="Zhong W.Y."/>
            <person name="Peng D.H."/>
            <person name="Ahmad S."/>
            <person name="Lan S."/>
            <person name="Zhang J.S."/>
            <person name="Tsai W.C."/>
            <person name="Van de Peer Y."/>
            <person name="Liu Z.J."/>
        </authorList>
    </citation>
    <scope>NUCLEOTIDE SEQUENCE</scope>
    <source>
        <strain evidence="15">CP</strain>
    </source>
</reference>
<evidence type="ECO:0000256" key="5">
    <source>
        <dbReference type="ARBA" id="ARBA00022729"/>
    </source>
</evidence>
<sequence>MAQPTLFITLFITLISTVHSHNITEILSKFPDYTLYNSFLTQTKLADEINSRETLTCLVLTNPTMSSLSDHRPLSVIKKALSLLTVLDYFDGPKLHDLSNGTALSTTLYQTTGEAQGNLGFINITDLKGGQVGFASAAPGSTFDSTFTKSVKEIPYNISVIEISAPIVFPGLLTGGDGPFVNLTAVLDKAGCKVFSSLLVKSGVLRTFQAAMDKGLTIFAPSDMAFKAKGVPDVDRLSSADLVALLQFHALPRYVPKGTLKTTTKPIDTLATSGAGKFELTVSAAGDEVTLHTGVDSSRVSGTVVDATPLCILTVDNVLLPRELFGISPSPGPALGPGVSPSPSSPSPSPAAKAPSPEAFSPPAPPMGSPEGSPEGSPSESPSESADDETISGTGVVRVSMAVGGLAIAFSWALALL</sequence>
<evidence type="ECO:0000313" key="16">
    <source>
        <dbReference type="Proteomes" id="UP001180020"/>
    </source>
</evidence>
<organism evidence="15 16">
    <name type="scientific">Acorus calamus</name>
    <name type="common">Sweet flag</name>
    <dbReference type="NCBI Taxonomy" id="4465"/>
    <lineage>
        <taxon>Eukaryota</taxon>
        <taxon>Viridiplantae</taxon>
        <taxon>Streptophyta</taxon>
        <taxon>Embryophyta</taxon>
        <taxon>Tracheophyta</taxon>
        <taxon>Spermatophyta</taxon>
        <taxon>Magnoliopsida</taxon>
        <taxon>Liliopsida</taxon>
        <taxon>Acoraceae</taxon>
        <taxon>Acorus</taxon>
    </lineage>
</organism>
<dbReference type="PROSITE" id="PS50213">
    <property type="entry name" value="FAS1"/>
    <property type="match status" value="1"/>
</dbReference>
<dbReference type="PANTHER" id="PTHR32382">
    <property type="entry name" value="FASCICLIN-LIKE ARABINOGALACTAN PROTEIN"/>
    <property type="match status" value="1"/>
</dbReference>
<dbReference type="FunFam" id="2.30.180.10:FF:000008">
    <property type="entry name" value="Fasciclin-like arabinogalactan protein 10"/>
    <property type="match status" value="1"/>
</dbReference>
<dbReference type="AlphaFoldDB" id="A0AAV9E1A7"/>
<evidence type="ECO:0000313" key="15">
    <source>
        <dbReference type="EMBL" id="KAK1306038.1"/>
    </source>
</evidence>
<evidence type="ECO:0000256" key="11">
    <source>
        <dbReference type="ARBA" id="ARBA00024686"/>
    </source>
</evidence>
<dbReference type="EMBL" id="JAUJYO010000010">
    <property type="protein sequence ID" value="KAK1306038.1"/>
    <property type="molecule type" value="Genomic_DNA"/>
</dbReference>
<gene>
    <name evidence="15" type="primary">FLA8</name>
    <name evidence="15" type="ORF">QJS10_CPA10g00751</name>
</gene>
<dbReference type="FunFam" id="2.30.180.10:FF:000010">
    <property type="entry name" value="Fasciclin-like arabinogalactan protein 2"/>
    <property type="match status" value="1"/>
</dbReference>
<accession>A0AAV9E1A7</accession>
<dbReference type="InterPro" id="IPR000782">
    <property type="entry name" value="FAS1_domain"/>
</dbReference>
<feature type="domain" description="FAS1" evidence="14">
    <location>
        <begin position="179"/>
        <end position="319"/>
    </location>
</feature>
<evidence type="ECO:0000256" key="12">
    <source>
        <dbReference type="SAM" id="MobiDB-lite"/>
    </source>
</evidence>
<comment type="caution">
    <text evidence="15">The sequence shown here is derived from an EMBL/GenBank/DDBJ whole genome shotgun (WGS) entry which is preliminary data.</text>
</comment>
<keyword evidence="4" id="KW-0336">GPI-anchor</keyword>
<evidence type="ECO:0000256" key="8">
    <source>
        <dbReference type="ARBA" id="ARBA00023136"/>
    </source>
</evidence>
<proteinExistence type="inferred from homology"/>
<feature type="signal peptide" evidence="13">
    <location>
        <begin position="1"/>
        <end position="20"/>
    </location>
</feature>
<evidence type="ECO:0000256" key="2">
    <source>
        <dbReference type="ARBA" id="ARBA00007843"/>
    </source>
</evidence>
<keyword evidence="10" id="KW-0449">Lipoprotein</keyword>
<keyword evidence="3" id="KW-1003">Cell membrane</keyword>
<evidence type="ECO:0000259" key="14">
    <source>
        <dbReference type="PROSITE" id="PS50213"/>
    </source>
</evidence>
<dbReference type="InterPro" id="IPR036378">
    <property type="entry name" value="FAS1_dom_sf"/>
</dbReference>
<evidence type="ECO:0000256" key="13">
    <source>
        <dbReference type="SAM" id="SignalP"/>
    </source>
</evidence>
<keyword evidence="5 13" id="KW-0732">Signal</keyword>
<feature type="compositionally biased region" description="Low complexity" evidence="12">
    <location>
        <begin position="350"/>
        <end position="359"/>
    </location>
</feature>
<dbReference type="SMART" id="SM00554">
    <property type="entry name" value="FAS1"/>
    <property type="match status" value="1"/>
</dbReference>
<dbReference type="InterPro" id="IPR033254">
    <property type="entry name" value="Plant_FLA"/>
</dbReference>
<reference evidence="15" key="2">
    <citation type="submission" date="2023-06" db="EMBL/GenBank/DDBJ databases">
        <authorList>
            <person name="Ma L."/>
            <person name="Liu K.-W."/>
            <person name="Li Z."/>
            <person name="Hsiao Y.-Y."/>
            <person name="Qi Y."/>
            <person name="Fu T."/>
            <person name="Tang G."/>
            <person name="Zhang D."/>
            <person name="Sun W.-H."/>
            <person name="Liu D.-K."/>
            <person name="Li Y."/>
            <person name="Chen G.-Z."/>
            <person name="Liu X.-D."/>
            <person name="Liao X.-Y."/>
            <person name="Jiang Y.-T."/>
            <person name="Yu X."/>
            <person name="Hao Y."/>
            <person name="Huang J."/>
            <person name="Zhao X.-W."/>
            <person name="Ke S."/>
            <person name="Chen Y.-Y."/>
            <person name="Wu W.-L."/>
            <person name="Hsu J.-L."/>
            <person name="Lin Y.-F."/>
            <person name="Huang M.-D."/>
            <person name="Li C.-Y."/>
            <person name="Huang L."/>
            <person name="Wang Z.-W."/>
            <person name="Zhao X."/>
            <person name="Zhong W.-Y."/>
            <person name="Peng D.-H."/>
            <person name="Ahmad S."/>
            <person name="Lan S."/>
            <person name="Zhang J.-S."/>
            <person name="Tsai W.-C."/>
            <person name="Van De Peer Y."/>
            <person name="Liu Z.-J."/>
        </authorList>
    </citation>
    <scope>NUCLEOTIDE SEQUENCE</scope>
    <source>
        <strain evidence="15">CP</strain>
        <tissue evidence="15">Leaves</tissue>
    </source>
</reference>
<evidence type="ECO:0000256" key="9">
    <source>
        <dbReference type="ARBA" id="ARBA00023180"/>
    </source>
</evidence>
<dbReference type="Proteomes" id="UP001180020">
    <property type="component" value="Unassembled WGS sequence"/>
</dbReference>
<dbReference type="PANTHER" id="PTHR32382:SF5">
    <property type="entry name" value="FASCICLIN-LIKE ARABINOGALACTAN PROTEIN 8"/>
    <property type="match status" value="1"/>
</dbReference>
<dbReference type="SUPFAM" id="SSF82153">
    <property type="entry name" value="FAS1 domain"/>
    <property type="match status" value="2"/>
</dbReference>
<feature type="compositionally biased region" description="Low complexity" evidence="12">
    <location>
        <begin position="369"/>
        <end position="384"/>
    </location>
</feature>
<evidence type="ECO:0000256" key="4">
    <source>
        <dbReference type="ARBA" id="ARBA00022622"/>
    </source>
</evidence>
<comment type="subcellular location">
    <subcellularLocation>
        <location evidence="1">Cell membrane</location>
        <topology evidence="1">Lipid-anchor</topology>
        <topology evidence="1">GPI-anchor</topology>
    </subcellularLocation>
</comment>